<evidence type="ECO:0000313" key="1">
    <source>
        <dbReference type="EMBL" id="KAG0457214.1"/>
    </source>
</evidence>
<proteinExistence type="predicted"/>
<name>A0A835PT82_VANPL</name>
<keyword evidence="2" id="KW-1185">Reference proteome</keyword>
<gene>
    <name evidence="1" type="ORF">HPP92_022371</name>
</gene>
<dbReference type="EMBL" id="JADCNL010000012">
    <property type="protein sequence ID" value="KAG0457214.1"/>
    <property type="molecule type" value="Genomic_DNA"/>
</dbReference>
<dbReference type="Proteomes" id="UP000636800">
    <property type="component" value="Chromosome 12"/>
</dbReference>
<dbReference type="OrthoDB" id="5130at2759"/>
<organism evidence="1 2">
    <name type="scientific">Vanilla planifolia</name>
    <name type="common">Vanilla</name>
    <dbReference type="NCBI Taxonomy" id="51239"/>
    <lineage>
        <taxon>Eukaryota</taxon>
        <taxon>Viridiplantae</taxon>
        <taxon>Streptophyta</taxon>
        <taxon>Embryophyta</taxon>
        <taxon>Tracheophyta</taxon>
        <taxon>Spermatophyta</taxon>
        <taxon>Magnoliopsida</taxon>
        <taxon>Liliopsida</taxon>
        <taxon>Asparagales</taxon>
        <taxon>Orchidaceae</taxon>
        <taxon>Vanilloideae</taxon>
        <taxon>Vanilleae</taxon>
        <taxon>Vanilla</taxon>
    </lineage>
</organism>
<accession>A0A835PT82</accession>
<evidence type="ECO:0000313" key="2">
    <source>
        <dbReference type="Proteomes" id="UP000636800"/>
    </source>
</evidence>
<dbReference type="AlphaFoldDB" id="A0A835PT82"/>
<protein>
    <submittedName>
        <fullName evidence="1">Uncharacterized protein</fullName>
    </submittedName>
</protein>
<comment type="caution">
    <text evidence="1">The sequence shown here is derived from an EMBL/GenBank/DDBJ whole genome shotgun (WGS) entry which is preliminary data.</text>
</comment>
<sequence length="54" mass="6557">MEHPDQSWFITHVSNIHRQIGNFIELEKWLAWKNGKDQVRAWFGSYDQIKSRVE</sequence>
<reference evidence="1 2" key="1">
    <citation type="journal article" date="2020" name="Nat. Food">
        <title>A phased Vanilla planifolia genome enables genetic improvement of flavour and production.</title>
        <authorList>
            <person name="Hasing T."/>
            <person name="Tang H."/>
            <person name="Brym M."/>
            <person name="Khazi F."/>
            <person name="Huang T."/>
            <person name="Chambers A.H."/>
        </authorList>
    </citation>
    <scope>NUCLEOTIDE SEQUENCE [LARGE SCALE GENOMIC DNA]</scope>
    <source>
        <tissue evidence="1">Leaf</tissue>
    </source>
</reference>